<dbReference type="AlphaFoldDB" id="A0AAV4T7T0"/>
<dbReference type="Proteomes" id="UP001054945">
    <property type="component" value="Unassembled WGS sequence"/>
</dbReference>
<keyword evidence="1" id="KW-0812">Transmembrane</keyword>
<name>A0AAV4T7T0_CAEEX</name>
<feature type="transmembrane region" description="Helical" evidence="1">
    <location>
        <begin position="22"/>
        <end position="39"/>
    </location>
</feature>
<dbReference type="EMBL" id="BPLR01010716">
    <property type="protein sequence ID" value="GIY41482.1"/>
    <property type="molecule type" value="Genomic_DNA"/>
</dbReference>
<keyword evidence="1" id="KW-1133">Transmembrane helix</keyword>
<evidence type="ECO:0000256" key="1">
    <source>
        <dbReference type="SAM" id="Phobius"/>
    </source>
</evidence>
<keyword evidence="1" id="KW-0472">Membrane</keyword>
<keyword evidence="3" id="KW-1185">Reference proteome</keyword>
<sequence>MTALGSHTCRCRTEFLTSSNSAIFAILLTYFLSQASVLWDKYKDSMNDDILHSDQDAFRSRSKIDFRQKYITRR</sequence>
<reference evidence="2 3" key="1">
    <citation type="submission" date="2021-06" db="EMBL/GenBank/DDBJ databases">
        <title>Caerostris extrusa draft genome.</title>
        <authorList>
            <person name="Kono N."/>
            <person name="Arakawa K."/>
        </authorList>
    </citation>
    <scope>NUCLEOTIDE SEQUENCE [LARGE SCALE GENOMIC DNA]</scope>
</reference>
<organism evidence="2 3">
    <name type="scientific">Caerostris extrusa</name>
    <name type="common">Bark spider</name>
    <name type="synonym">Caerostris bankana</name>
    <dbReference type="NCBI Taxonomy" id="172846"/>
    <lineage>
        <taxon>Eukaryota</taxon>
        <taxon>Metazoa</taxon>
        <taxon>Ecdysozoa</taxon>
        <taxon>Arthropoda</taxon>
        <taxon>Chelicerata</taxon>
        <taxon>Arachnida</taxon>
        <taxon>Araneae</taxon>
        <taxon>Araneomorphae</taxon>
        <taxon>Entelegynae</taxon>
        <taxon>Araneoidea</taxon>
        <taxon>Araneidae</taxon>
        <taxon>Caerostris</taxon>
    </lineage>
</organism>
<proteinExistence type="predicted"/>
<protein>
    <submittedName>
        <fullName evidence="2">Uncharacterized protein</fullName>
    </submittedName>
</protein>
<gene>
    <name evidence="2" type="ORF">CEXT_74761</name>
</gene>
<evidence type="ECO:0000313" key="2">
    <source>
        <dbReference type="EMBL" id="GIY41482.1"/>
    </source>
</evidence>
<evidence type="ECO:0000313" key="3">
    <source>
        <dbReference type="Proteomes" id="UP001054945"/>
    </source>
</evidence>
<comment type="caution">
    <text evidence="2">The sequence shown here is derived from an EMBL/GenBank/DDBJ whole genome shotgun (WGS) entry which is preliminary data.</text>
</comment>
<accession>A0AAV4T7T0</accession>